<organism evidence="2 3">
    <name type="scientific">Clostridium omnivorum</name>
    <dbReference type="NCBI Taxonomy" id="1604902"/>
    <lineage>
        <taxon>Bacteria</taxon>
        <taxon>Bacillati</taxon>
        <taxon>Bacillota</taxon>
        <taxon>Clostridia</taxon>
        <taxon>Eubacteriales</taxon>
        <taxon>Clostridiaceae</taxon>
        <taxon>Clostridium</taxon>
    </lineage>
</organism>
<keyword evidence="1" id="KW-0472">Membrane</keyword>
<keyword evidence="3" id="KW-1185">Reference proteome</keyword>
<evidence type="ECO:0000256" key="1">
    <source>
        <dbReference type="SAM" id="Phobius"/>
    </source>
</evidence>
<feature type="transmembrane region" description="Helical" evidence="1">
    <location>
        <begin position="6"/>
        <end position="25"/>
    </location>
</feature>
<dbReference type="RefSeq" id="WP_264849693.1">
    <property type="nucleotide sequence ID" value="NZ_BRXR01000001.1"/>
</dbReference>
<feature type="transmembrane region" description="Helical" evidence="1">
    <location>
        <begin position="34"/>
        <end position="52"/>
    </location>
</feature>
<accession>A0ABQ5N5N7</accession>
<comment type="caution">
    <text evidence="2">The sequence shown here is derived from an EMBL/GenBank/DDBJ whole genome shotgun (WGS) entry which is preliminary data.</text>
</comment>
<sequence>MDIMKFIIEQAYILVPALYVIGMILKTSSVKDKYIPLILLAFGIVGAIALMGLSVQSIIQGILVTGAAVFTNQLIKQTKKEE</sequence>
<keyword evidence="1" id="KW-1133">Transmembrane helix</keyword>
<evidence type="ECO:0000313" key="2">
    <source>
        <dbReference type="EMBL" id="GLC30429.1"/>
    </source>
</evidence>
<name>A0ABQ5N5N7_9CLOT</name>
<keyword evidence="1" id="KW-0812">Transmembrane</keyword>
<dbReference type="Proteomes" id="UP001208567">
    <property type="component" value="Unassembled WGS sequence"/>
</dbReference>
<dbReference type="EMBL" id="BRXR01000001">
    <property type="protein sequence ID" value="GLC30429.1"/>
    <property type="molecule type" value="Genomic_DNA"/>
</dbReference>
<protein>
    <recommendedName>
        <fullName evidence="4">Holin</fullName>
    </recommendedName>
</protein>
<evidence type="ECO:0008006" key="4">
    <source>
        <dbReference type="Google" id="ProtNLM"/>
    </source>
</evidence>
<dbReference type="InterPro" id="IPR032111">
    <property type="entry name" value="Clostridium_phage_holin"/>
</dbReference>
<evidence type="ECO:0000313" key="3">
    <source>
        <dbReference type="Proteomes" id="UP001208567"/>
    </source>
</evidence>
<reference evidence="2 3" key="1">
    <citation type="journal article" date="2024" name="Int. J. Syst. Evol. Microbiol.">
        <title>Clostridium omnivorum sp. nov., isolated from anoxic soil under the treatment of reductive soil disinfestation.</title>
        <authorList>
            <person name="Ueki A."/>
            <person name="Tonouchi A."/>
            <person name="Kaku N."/>
            <person name="Honma S."/>
            <person name="Ueki K."/>
        </authorList>
    </citation>
    <scope>NUCLEOTIDE SEQUENCE [LARGE SCALE GENOMIC DNA]</scope>
    <source>
        <strain evidence="2 3">E14</strain>
    </source>
</reference>
<proteinExistence type="predicted"/>
<dbReference type="Pfam" id="PF16079">
    <property type="entry name" value="Phage_holin_5_2"/>
    <property type="match status" value="1"/>
</dbReference>
<gene>
    <name evidence="2" type="ORF">bsdE14_18390</name>
</gene>